<evidence type="ECO:0000313" key="1">
    <source>
        <dbReference type="EMBL" id="KAJ8639263.1"/>
    </source>
</evidence>
<protein>
    <submittedName>
        <fullName evidence="1">Uncharacterized protein</fullName>
    </submittedName>
</protein>
<gene>
    <name evidence="1" type="ORF">MRB53_015957</name>
</gene>
<comment type="caution">
    <text evidence="1">The sequence shown here is derived from an EMBL/GenBank/DDBJ whole genome shotgun (WGS) entry which is preliminary data.</text>
</comment>
<name>A0ACC2M0U0_PERAE</name>
<accession>A0ACC2M0U0</accession>
<dbReference type="Proteomes" id="UP001234297">
    <property type="component" value="Chromosome 5"/>
</dbReference>
<proteinExistence type="predicted"/>
<sequence length="76" mass="8515">MGWSYCKSEKTIGCRSWLQHDSSSLGFGEEGISLAVECVEGILGFGVTKEKATRDWTDFYKSQGSKSLFAYRKCCE</sequence>
<reference evidence="1 2" key="1">
    <citation type="journal article" date="2022" name="Hortic Res">
        <title>A haplotype resolved chromosomal level avocado genome allows analysis of novel avocado genes.</title>
        <authorList>
            <person name="Nath O."/>
            <person name="Fletcher S.J."/>
            <person name="Hayward A."/>
            <person name="Shaw L.M."/>
            <person name="Masouleh A.K."/>
            <person name="Furtado A."/>
            <person name="Henry R.J."/>
            <person name="Mitter N."/>
        </authorList>
    </citation>
    <scope>NUCLEOTIDE SEQUENCE [LARGE SCALE GENOMIC DNA]</scope>
    <source>
        <strain evidence="2">cv. Hass</strain>
    </source>
</reference>
<evidence type="ECO:0000313" key="2">
    <source>
        <dbReference type="Proteomes" id="UP001234297"/>
    </source>
</evidence>
<keyword evidence="2" id="KW-1185">Reference proteome</keyword>
<organism evidence="1 2">
    <name type="scientific">Persea americana</name>
    <name type="common">Avocado</name>
    <dbReference type="NCBI Taxonomy" id="3435"/>
    <lineage>
        <taxon>Eukaryota</taxon>
        <taxon>Viridiplantae</taxon>
        <taxon>Streptophyta</taxon>
        <taxon>Embryophyta</taxon>
        <taxon>Tracheophyta</taxon>
        <taxon>Spermatophyta</taxon>
        <taxon>Magnoliopsida</taxon>
        <taxon>Magnoliidae</taxon>
        <taxon>Laurales</taxon>
        <taxon>Lauraceae</taxon>
        <taxon>Persea</taxon>
    </lineage>
</organism>
<dbReference type="EMBL" id="CM056813">
    <property type="protein sequence ID" value="KAJ8639263.1"/>
    <property type="molecule type" value="Genomic_DNA"/>
</dbReference>